<dbReference type="OrthoDB" id="406152at2759"/>
<dbReference type="Proteomes" id="UP000011087">
    <property type="component" value="Unassembled WGS sequence"/>
</dbReference>
<keyword evidence="6" id="KW-1133">Transmembrane helix</keyword>
<dbReference type="GO" id="GO:0000139">
    <property type="term" value="C:Golgi membrane"/>
    <property type="evidence" value="ECO:0007669"/>
    <property type="project" value="UniProtKB-SubCell"/>
</dbReference>
<evidence type="ECO:0000256" key="6">
    <source>
        <dbReference type="ARBA" id="ARBA00022989"/>
    </source>
</evidence>
<accession>L1I4D5</accession>
<name>L1I4D5_GUITC</name>
<dbReference type="AlphaFoldDB" id="L1I4D5"/>
<dbReference type="PaxDb" id="55529-EKX30932"/>
<keyword evidence="8" id="KW-0472">Membrane</keyword>
<dbReference type="HOGENOM" id="CLU_706898_0_0_1"/>
<keyword evidence="4" id="KW-0378">Hydrolase</keyword>
<dbReference type="Pfam" id="PF14307">
    <property type="entry name" value="Glyco_tran_WbsX"/>
    <property type="match status" value="1"/>
</dbReference>
<evidence type="ECO:0000256" key="8">
    <source>
        <dbReference type="ARBA" id="ARBA00023136"/>
    </source>
</evidence>
<dbReference type="InterPro" id="IPR026071">
    <property type="entry name" value="Glyco_Hydrolase_99"/>
</dbReference>
<dbReference type="EnsemblProtists" id="EKX30932">
    <property type="protein sequence ID" value="EKX30932"/>
    <property type="gene ID" value="GUITHDRAFT_149606"/>
</dbReference>
<feature type="non-terminal residue" evidence="9">
    <location>
        <position position="1"/>
    </location>
</feature>
<keyword evidence="3" id="KW-0812">Transmembrane</keyword>
<proteinExistence type="inferred from homology"/>
<dbReference type="PANTHER" id="PTHR13572">
    <property type="entry name" value="ENDO-ALPHA-1,2-MANNOSIDASE"/>
    <property type="match status" value="1"/>
</dbReference>
<dbReference type="KEGG" id="gtt:GUITHDRAFT_149606"/>
<keyword evidence="7" id="KW-0333">Golgi apparatus</keyword>
<reference evidence="9 11" key="1">
    <citation type="journal article" date="2012" name="Nature">
        <title>Algal genomes reveal evolutionary mosaicism and the fate of nucleomorphs.</title>
        <authorList>
            <consortium name="DOE Joint Genome Institute"/>
            <person name="Curtis B.A."/>
            <person name="Tanifuji G."/>
            <person name="Burki F."/>
            <person name="Gruber A."/>
            <person name="Irimia M."/>
            <person name="Maruyama S."/>
            <person name="Arias M.C."/>
            <person name="Ball S.G."/>
            <person name="Gile G.H."/>
            <person name="Hirakawa Y."/>
            <person name="Hopkins J.F."/>
            <person name="Kuo A."/>
            <person name="Rensing S.A."/>
            <person name="Schmutz J."/>
            <person name="Symeonidi A."/>
            <person name="Elias M."/>
            <person name="Eveleigh R.J."/>
            <person name="Herman E.K."/>
            <person name="Klute M.J."/>
            <person name="Nakayama T."/>
            <person name="Obornik M."/>
            <person name="Reyes-Prieto A."/>
            <person name="Armbrust E.V."/>
            <person name="Aves S.J."/>
            <person name="Beiko R.G."/>
            <person name="Coutinho P."/>
            <person name="Dacks J.B."/>
            <person name="Durnford D.G."/>
            <person name="Fast N.M."/>
            <person name="Green B.R."/>
            <person name="Grisdale C.J."/>
            <person name="Hempel F."/>
            <person name="Henrissat B."/>
            <person name="Hoppner M.P."/>
            <person name="Ishida K."/>
            <person name="Kim E."/>
            <person name="Koreny L."/>
            <person name="Kroth P.G."/>
            <person name="Liu Y."/>
            <person name="Malik S.B."/>
            <person name="Maier U.G."/>
            <person name="McRose D."/>
            <person name="Mock T."/>
            <person name="Neilson J.A."/>
            <person name="Onodera N.T."/>
            <person name="Poole A.M."/>
            <person name="Pritham E.J."/>
            <person name="Richards T.A."/>
            <person name="Rocap G."/>
            <person name="Roy S.W."/>
            <person name="Sarai C."/>
            <person name="Schaack S."/>
            <person name="Shirato S."/>
            <person name="Slamovits C.H."/>
            <person name="Spencer D.F."/>
            <person name="Suzuki S."/>
            <person name="Worden A.Z."/>
            <person name="Zauner S."/>
            <person name="Barry K."/>
            <person name="Bell C."/>
            <person name="Bharti A.K."/>
            <person name="Crow J.A."/>
            <person name="Grimwood J."/>
            <person name="Kramer R."/>
            <person name="Lindquist E."/>
            <person name="Lucas S."/>
            <person name="Salamov A."/>
            <person name="McFadden G.I."/>
            <person name="Lane C.E."/>
            <person name="Keeling P.J."/>
            <person name="Gray M.W."/>
            <person name="Grigoriev I.V."/>
            <person name="Archibald J.M."/>
        </authorList>
    </citation>
    <scope>NUCLEOTIDE SEQUENCE</scope>
    <source>
        <strain evidence="9 11">CCMP2712</strain>
    </source>
</reference>
<dbReference type="GO" id="GO:0004559">
    <property type="term" value="F:alpha-mannosidase activity"/>
    <property type="evidence" value="ECO:0007669"/>
    <property type="project" value="TreeGrafter"/>
</dbReference>
<organism evidence="9">
    <name type="scientific">Guillardia theta (strain CCMP2712)</name>
    <name type="common">Cryptophyte</name>
    <dbReference type="NCBI Taxonomy" id="905079"/>
    <lineage>
        <taxon>Eukaryota</taxon>
        <taxon>Cryptophyceae</taxon>
        <taxon>Pyrenomonadales</taxon>
        <taxon>Geminigeraceae</taxon>
        <taxon>Guillardia</taxon>
    </lineage>
</organism>
<evidence type="ECO:0000256" key="7">
    <source>
        <dbReference type="ARBA" id="ARBA00023034"/>
    </source>
</evidence>
<reference evidence="10" key="3">
    <citation type="submission" date="2016-03" db="UniProtKB">
        <authorList>
            <consortium name="EnsemblProtists"/>
        </authorList>
    </citation>
    <scope>IDENTIFICATION</scope>
</reference>
<dbReference type="InterPro" id="IPR032719">
    <property type="entry name" value="WbsX"/>
</dbReference>
<reference evidence="11" key="2">
    <citation type="submission" date="2012-11" db="EMBL/GenBank/DDBJ databases">
        <authorList>
            <person name="Kuo A."/>
            <person name="Curtis B.A."/>
            <person name="Tanifuji G."/>
            <person name="Burki F."/>
            <person name="Gruber A."/>
            <person name="Irimia M."/>
            <person name="Maruyama S."/>
            <person name="Arias M.C."/>
            <person name="Ball S.G."/>
            <person name="Gile G.H."/>
            <person name="Hirakawa Y."/>
            <person name="Hopkins J.F."/>
            <person name="Rensing S.A."/>
            <person name="Schmutz J."/>
            <person name="Symeonidi A."/>
            <person name="Elias M."/>
            <person name="Eveleigh R.J."/>
            <person name="Herman E.K."/>
            <person name="Klute M.J."/>
            <person name="Nakayama T."/>
            <person name="Obornik M."/>
            <person name="Reyes-Prieto A."/>
            <person name="Armbrust E.V."/>
            <person name="Aves S.J."/>
            <person name="Beiko R.G."/>
            <person name="Coutinho P."/>
            <person name="Dacks J.B."/>
            <person name="Durnford D.G."/>
            <person name="Fast N.M."/>
            <person name="Green B.R."/>
            <person name="Grisdale C."/>
            <person name="Hempe F."/>
            <person name="Henrissat B."/>
            <person name="Hoppner M.P."/>
            <person name="Ishida K.-I."/>
            <person name="Kim E."/>
            <person name="Koreny L."/>
            <person name="Kroth P.G."/>
            <person name="Liu Y."/>
            <person name="Malik S.-B."/>
            <person name="Maier U.G."/>
            <person name="McRose D."/>
            <person name="Mock T."/>
            <person name="Neilson J.A."/>
            <person name="Onodera N.T."/>
            <person name="Poole A.M."/>
            <person name="Pritham E.J."/>
            <person name="Richards T.A."/>
            <person name="Rocap G."/>
            <person name="Roy S.W."/>
            <person name="Sarai C."/>
            <person name="Schaack S."/>
            <person name="Shirato S."/>
            <person name="Slamovits C.H."/>
            <person name="Spencer D.F."/>
            <person name="Suzuki S."/>
            <person name="Worden A.Z."/>
            <person name="Zauner S."/>
            <person name="Barry K."/>
            <person name="Bell C."/>
            <person name="Bharti A.K."/>
            <person name="Crow J.A."/>
            <person name="Grimwood J."/>
            <person name="Kramer R."/>
            <person name="Lindquist E."/>
            <person name="Lucas S."/>
            <person name="Salamov A."/>
            <person name="McFadden G.I."/>
            <person name="Lane C.E."/>
            <person name="Keeling P.J."/>
            <person name="Gray M.W."/>
            <person name="Grigoriev I.V."/>
            <person name="Archibald J.M."/>
        </authorList>
    </citation>
    <scope>NUCLEOTIDE SEQUENCE</scope>
    <source>
        <strain evidence="11">CCMP2712</strain>
    </source>
</reference>
<evidence type="ECO:0000313" key="10">
    <source>
        <dbReference type="EnsemblProtists" id="EKX30932"/>
    </source>
</evidence>
<dbReference type="PANTHER" id="PTHR13572:SF4">
    <property type="entry name" value="RE57134P"/>
    <property type="match status" value="1"/>
</dbReference>
<evidence type="ECO:0000256" key="1">
    <source>
        <dbReference type="ARBA" id="ARBA00004323"/>
    </source>
</evidence>
<dbReference type="EMBL" id="JH993445">
    <property type="protein sequence ID" value="EKX30932.1"/>
    <property type="molecule type" value="Genomic_DNA"/>
</dbReference>
<evidence type="ECO:0000256" key="3">
    <source>
        <dbReference type="ARBA" id="ARBA00022692"/>
    </source>
</evidence>
<dbReference type="GeneID" id="17287653"/>
<keyword evidence="11" id="KW-1185">Reference proteome</keyword>
<evidence type="ECO:0000256" key="2">
    <source>
        <dbReference type="ARBA" id="ARBA00009559"/>
    </source>
</evidence>
<evidence type="ECO:0000313" key="11">
    <source>
        <dbReference type="Proteomes" id="UP000011087"/>
    </source>
</evidence>
<evidence type="ECO:0000256" key="5">
    <source>
        <dbReference type="ARBA" id="ARBA00022968"/>
    </source>
</evidence>
<protein>
    <submittedName>
        <fullName evidence="9 10">Uncharacterized protein</fullName>
    </submittedName>
</protein>
<dbReference type="Gene3D" id="3.20.20.80">
    <property type="entry name" value="Glycosidases"/>
    <property type="match status" value="2"/>
</dbReference>
<gene>
    <name evidence="9" type="ORF">GUITHDRAFT_149606</name>
</gene>
<comment type="similarity">
    <text evidence="2">Belongs to the glycosyl hydrolase 99 family.</text>
</comment>
<sequence>MACTAAMLLGAYYYTWYGFGEQWQVFPRPFEPVLGEYKSFDASVMKLHHQWARAACIDFFAVSWGGDGTRAPNKQGSVDGQCKLVDSEGKHSRPRCTREGKEVEPARGKQYVVEGWKEPLQWWSPSGEVDQLIQRHLEVEDGVPMALMYEVRDVLGVGEGGGSVDLMRGDNPRILEHHLLYAAEHYFLHPNYMRVDGCPVLFLYTLRDFQNFVEPLNNAIKKVQERIGRPLFIIGDILWWNPSPSEFPWDLYKAINLSSVTGYNLYDAGQPDKMDAAFSWQSAYLHAKFGEAARRAGMGVVPYVSPGYDDRKMRGGGRAAIERAEGAQYLKAWKELRRVIKCQGGGRGEEGGERKGGRLPMALVNSFNEWHEGTQIEPSREFGESYLKWTRSFKNLVAGEEERGSGSGNSSLLPDWGVSCDAAAASEVSSADGRRE</sequence>
<keyword evidence="5" id="KW-0735">Signal-anchor</keyword>
<dbReference type="OMA" id="NEWNEDT"/>
<comment type="subcellular location">
    <subcellularLocation>
        <location evidence="1">Golgi apparatus membrane</location>
        <topology evidence="1">Single-pass type II membrane protein</topology>
    </subcellularLocation>
</comment>
<evidence type="ECO:0000313" key="9">
    <source>
        <dbReference type="EMBL" id="EKX30932.1"/>
    </source>
</evidence>
<evidence type="ECO:0000256" key="4">
    <source>
        <dbReference type="ARBA" id="ARBA00022801"/>
    </source>
</evidence>
<dbReference type="RefSeq" id="XP_005817912.1">
    <property type="nucleotide sequence ID" value="XM_005817855.1"/>
</dbReference>